<evidence type="ECO:0000256" key="2">
    <source>
        <dbReference type="ARBA" id="ARBA00022676"/>
    </source>
</evidence>
<organism evidence="4 5">
    <name type="scientific">Vitis rotundifolia</name>
    <name type="common">Muscadine grape</name>
    <dbReference type="NCBI Taxonomy" id="103349"/>
    <lineage>
        <taxon>Eukaryota</taxon>
        <taxon>Viridiplantae</taxon>
        <taxon>Streptophyta</taxon>
        <taxon>Embryophyta</taxon>
        <taxon>Tracheophyta</taxon>
        <taxon>Spermatophyta</taxon>
        <taxon>Magnoliopsida</taxon>
        <taxon>eudicotyledons</taxon>
        <taxon>Gunneridae</taxon>
        <taxon>Pentapetalae</taxon>
        <taxon>rosids</taxon>
        <taxon>Vitales</taxon>
        <taxon>Vitaceae</taxon>
        <taxon>Viteae</taxon>
        <taxon>Vitis</taxon>
    </lineage>
</organism>
<dbReference type="FunFam" id="3.40.50.2000:FF:000054">
    <property type="entry name" value="Glycosyltransferase"/>
    <property type="match status" value="1"/>
</dbReference>
<dbReference type="Gene3D" id="3.40.50.2000">
    <property type="entry name" value="Glycogen Phosphorylase B"/>
    <property type="match status" value="4"/>
</dbReference>
<dbReference type="AlphaFoldDB" id="A0AA39A9Y1"/>
<protein>
    <submittedName>
        <fullName evidence="4">Uncharacterized protein</fullName>
    </submittedName>
</protein>
<keyword evidence="5" id="KW-1185">Reference proteome</keyword>
<keyword evidence="2" id="KW-0328">Glycosyltransferase</keyword>
<dbReference type="SUPFAM" id="SSF53756">
    <property type="entry name" value="UDP-Glycosyltransferase/glycogen phosphorylase"/>
    <property type="match status" value="2"/>
</dbReference>
<dbReference type="PROSITE" id="PS00375">
    <property type="entry name" value="UDPGT"/>
    <property type="match status" value="1"/>
</dbReference>
<evidence type="ECO:0000256" key="1">
    <source>
        <dbReference type="ARBA" id="ARBA00009995"/>
    </source>
</evidence>
<dbReference type="PANTHER" id="PTHR48046">
    <property type="entry name" value="UDP-GLYCOSYLTRANSFERASE 72E1"/>
    <property type="match status" value="1"/>
</dbReference>
<comment type="caution">
    <text evidence="4">The sequence shown here is derived from an EMBL/GenBank/DDBJ whole genome shotgun (WGS) entry which is preliminary data.</text>
</comment>
<accession>A0AA39A9Y1</accession>
<keyword evidence="3" id="KW-0808">Transferase</keyword>
<dbReference type="GO" id="GO:0008194">
    <property type="term" value="F:UDP-glycosyltransferase activity"/>
    <property type="evidence" value="ECO:0007669"/>
    <property type="project" value="InterPro"/>
</dbReference>
<dbReference type="PANTHER" id="PTHR48046:SF1">
    <property type="entry name" value="GLYCOSYLTRANSFERASE-RELATED"/>
    <property type="match status" value="1"/>
</dbReference>
<name>A0AA39A9Y1_VITRO</name>
<dbReference type="InterPro" id="IPR035595">
    <property type="entry name" value="UDP_glycos_trans_CS"/>
</dbReference>
<evidence type="ECO:0000313" key="4">
    <source>
        <dbReference type="EMBL" id="KAJ9703384.1"/>
    </source>
</evidence>
<dbReference type="Proteomes" id="UP001168098">
    <property type="component" value="Unassembled WGS sequence"/>
</dbReference>
<gene>
    <name evidence="4" type="ORF">PVL29_004958</name>
</gene>
<dbReference type="Pfam" id="PF00201">
    <property type="entry name" value="UDPGT"/>
    <property type="match status" value="2"/>
</dbReference>
<evidence type="ECO:0000256" key="3">
    <source>
        <dbReference type="ARBA" id="ARBA00022679"/>
    </source>
</evidence>
<comment type="similarity">
    <text evidence="1">Belongs to the UDP-glycosyltransferase family.</text>
</comment>
<dbReference type="EMBL" id="JARBHA010000004">
    <property type="protein sequence ID" value="KAJ9703384.1"/>
    <property type="molecule type" value="Genomic_DNA"/>
</dbReference>
<dbReference type="FunFam" id="3.40.50.2000:FF:000051">
    <property type="entry name" value="Glycosyltransferase"/>
    <property type="match status" value="1"/>
</dbReference>
<reference evidence="4 5" key="1">
    <citation type="journal article" date="2023" name="BMC Biotechnol.">
        <title>Vitis rotundifolia cv Carlos genome sequencing.</title>
        <authorList>
            <person name="Huff M."/>
            <person name="Hulse-Kemp A."/>
            <person name="Scheffler B."/>
            <person name="Youngblood R."/>
            <person name="Simpson S."/>
            <person name="Babiker E."/>
            <person name="Staton M."/>
        </authorList>
    </citation>
    <scope>NUCLEOTIDE SEQUENCE [LARGE SCALE GENOMIC DNA]</scope>
    <source>
        <tissue evidence="4">Leaf</tissue>
    </source>
</reference>
<evidence type="ECO:0000313" key="5">
    <source>
        <dbReference type="Proteomes" id="UP001168098"/>
    </source>
</evidence>
<dbReference type="InterPro" id="IPR002213">
    <property type="entry name" value="UDP_glucos_trans"/>
</dbReference>
<dbReference type="CDD" id="cd03784">
    <property type="entry name" value="GT1_Gtf-like"/>
    <property type="match status" value="2"/>
</dbReference>
<sequence>MESTIFDKIWPKVLIIDFFGFEALQISEFDMPKTASAPRCKAARPEDVLDPMLDRTNQQYLEYVRMGAGLTKGDGILLKTWEDLEPATLNALRDHKAMAPFAKVPIYPIGPLIRSVRDSCCGRNELLDWLDLQPTGSVMYVSFGSDGTLSAQQLTELAWGLELSRHRFIWVVRPPKENDSAAAYFKLGKGGDDVSHYLPEGFLSRTRNIGVVVPHCSPQMEILGHPSVGGFLSHCGRNSTLESIVNGVPMVAWPLYAEQILNATMVTEELGIAVKPEVLPTKRVVRREEIEKMVKRLMEDKEMRNRVTAVKKSGDRALVRELPSVTLMHDFKTPDEAVSSVIFHNPSEARAAGRIITKLSIPRAVMESSKPHAALLSSPGLGHLIPILELGKRLVTHHGFDVTVFTISASTSTAESQLLQSIASPQLLNMVELPPVDMSNLVDADAKLVTRIAAIMREIIPRFWTAISGMKVRPTVLIVDFFGFEALHNSEFDMPKYIYFPGTAWFLSLSVYAPILDMEVEGEYVDRTEPLSLPGCKPVRPEDVVEPMLDRTNQEYLEYVRMGAGLPKCDGILLNTWEDLEPTTLRALRDEEAMAPFVKVPIYPIGPLTRCSGGVAPRELLDWLDLQPTESVIYVSFGSGGTLTTEQITELAWGLELSQHRFIWVVRPPIQNNLYGSYFTLGKGGDDPLRYLPVGFLGRTKTIGIVVPNWAPQVDILRHPSVGGFLSHCGWSSTLESIVNAVPMIAWPLFAEQRLNATIVTEDLGIAVRPEVLPTKRVVRREEIEKMVRRVMVDKEMRNRVKELKKSGESALSKGASSYNSLSLIAKD</sequence>
<proteinExistence type="inferred from homology"/>
<dbReference type="FunFam" id="3.40.50.2000:FF:000056">
    <property type="entry name" value="Glycosyltransferase"/>
    <property type="match status" value="1"/>
</dbReference>